<comment type="similarity">
    <text evidence="1">Belongs to the glycosyltransferase 2 family.</text>
</comment>
<dbReference type="GO" id="GO:0009247">
    <property type="term" value="P:glycolipid biosynthetic process"/>
    <property type="evidence" value="ECO:0007669"/>
    <property type="project" value="TreeGrafter"/>
</dbReference>
<dbReference type="PANTHER" id="PTHR43398">
    <property type="entry name" value="DOLICHOL-PHOSPHATE MANNOSYLTRANSFERASE SUBUNIT 1"/>
    <property type="match status" value="1"/>
</dbReference>
<reference evidence="5 6" key="1">
    <citation type="submission" date="2017-06" db="EMBL/GenBank/DDBJ databases">
        <title>Description of Rhodopirellula bahusiensis sp. nov.</title>
        <authorList>
            <person name="Kizina J."/>
            <person name="Harder J."/>
        </authorList>
    </citation>
    <scope>NUCLEOTIDE SEQUENCE [LARGE SCALE GENOMIC DNA]</scope>
    <source>
        <strain evidence="5 6">SWK21</strain>
    </source>
</reference>
<accession>A0A2G1WBT9</accession>
<dbReference type="Pfam" id="PF00535">
    <property type="entry name" value="Glycos_transf_2"/>
    <property type="match status" value="1"/>
</dbReference>
<evidence type="ECO:0000313" key="5">
    <source>
        <dbReference type="EMBL" id="PHQ36481.1"/>
    </source>
</evidence>
<evidence type="ECO:0000256" key="2">
    <source>
        <dbReference type="ARBA" id="ARBA00022676"/>
    </source>
</evidence>
<dbReference type="CDD" id="cd06442">
    <property type="entry name" value="DPM1_like"/>
    <property type="match status" value="1"/>
</dbReference>
<keyword evidence="2" id="KW-0328">Glycosyltransferase</keyword>
<sequence>MANETESHSVASDLASGQRILVGICTYNEAANVKTMLTKIREALPDADCLVVDDDSPDGTAEIARRYAEESGAGESILVKVRKDERGLGGAIRAAMQTAIDGQYDLFCNMDADLSHDPADLPRLVSTCLKENADVVVGSRYIEGGAIVGWPWRRKVMSGLINGFTRKLLRLPVRDASGSYRCYRVRCLAGLDPPRNPSDGYAFIQEVLLRLHRDGAKCVEVPITFTERVHGTSKLNLREAVRSSLTVFRLLAAR</sequence>
<evidence type="ECO:0000256" key="3">
    <source>
        <dbReference type="ARBA" id="ARBA00022679"/>
    </source>
</evidence>
<dbReference type="GO" id="GO:0004582">
    <property type="term" value="F:dolichyl-phosphate beta-D-mannosyltransferase activity"/>
    <property type="evidence" value="ECO:0007669"/>
    <property type="project" value="InterPro"/>
</dbReference>
<comment type="caution">
    <text evidence="5">The sequence shown here is derived from an EMBL/GenBank/DDBJ whole genome shotgun (WGS) entry which is preliminary data.</text>
</comment>
<dbReference type="InterPro" id="IPR029044">
    <property type="entry name" value="Nucleotide-diphossugar_trans"/>
</dbReference>
<dbReference type="Gene3D" id="3.90.550.10">
    <property type="entry name" value="Spore Coat Polysaccharide Biosynthesis Protein SpsA, Chain A"/>
    <property type="match status" value="1"/>
</dbReference>
<dbReference type="InterPro" id="IPR039528">
    <property type="entry name" value="DPM1-like"/>
</dbReference>
<evidence type="ECO:0000259" key="4">
    <source>
        <dbReference type="Pfam" id="PF00535"/>
    </source>
</evidence>
<keyword evidence="6" id="KW-1185">Reference proteome</keyword>
<feature type="domain" description="Glycosyltransferase 2-like" evidence="4">
    <location>
        <begin position="22"/>
        <end position="186"/>
    </location>
</feature>
<dbReference type="SUPFAM" id="SSF53448">
    <property type="entry name" value="Nucleotide-diphospho-sugar transferases"/>
    <property type="match status" value="1"/>
</dbReference>
<dbReference type="Proteomes" id="UP000225740">
    <property type="component" value="Unassembled WGS sequence"/>
</dbReference>
<organism evidence="5 6">
    <name type="scientific">Rhodopirellula bahusiensis</name>
    <dbReference type="NCBI Taxonomy" id="2014065"/>
    <lineage>
        <taxon>Bacteria</taxon>
        <taxon>Pseudomonadati</taxon>
        <taxon>Planctomycetota</taxon>
        <taxon>Planctomycetia</taxon>
        <taxon>Pirellulales</taxon>
        <taxon>Pirellulaceae</taxon>
        <taxon>Rhodopirellula</taxon>
    </lineage>
</organism>
<dbReference type="EMBL" id="NIZW01000002">
    <property type="protein sequence ID" value="PHQ36481.1"/>
    <property type="molecule type" value="Genomic_DNA"/>
</dbReference>
<dbReference type="FunFam" id="3.90.550.10:FF:000122">
    <property type="entry name" value="Dolichol-phosphate mannosyltransferase subunit 1"/>
    <property type="match status" value="1"/>
</dbReference>
<dbReference type="InterPro" id="IPR001173">
    <property type="entry name" value="Glyco_trans_2-like"/>
</dbReference>
<dbReference type="PANTHER" id="PTHR43398:SF1">
    <property type="entry name" value="DOLICHOL-PHOSPHATE MANNOSYLTRANSFERASE SUBUNIT 1"/>
    <property type="match status" value="1"/>
</dbReference>
<gene>
    <name evidence="5" type="ORF">CEE69_03590</name>
</gene>
<dbReference type="GO" id="GO:0016020">
    <property type="term" value="C:membrane"/>
    <property type="evidence" value="ECO:0007669"/>
    <property type="project" value="GOC"/>
</dbReference>
<evidence type="ECO:0000256" key="1">
    <source>
        <dbReference type="ARBA" id="ARBA00006739"/>
    </source>
</evidence>
<evidence type="ECO:0000313" key="6">
    <source>
        <dbReference type="Proteomes" id="UP000225740"/>
    </source>
</evidence>
<protein>
    <submittedName>
        <fullName evidence="5">Glycosyl transferase</fullName>
    </submittedName>
</protein>
<dbReference type="AlphaFoldDB" id="A0A2G1WBT9"/>
<keyword evidence="3 5" id="KW-0808">Transferase</keyword>
<proteinExistence type="inferred from homology"/>
<name>A0A2G1WBT9_9BACT</name>